<feature type="region of interest" description="Disordered" evidence="1">
    <location>
        <begin position="145"/>
        <end position="165"/>
    </location>
</feature>
<sequence length="165" mass="19322">MTKDFNNEVYILAISILSKFNVKVVYKCFKKLETFDDQRIIEAAHAQANREGKQLKLITAILRGKKLDERLFKIKEIHNKSGVPYTRRDKSEIKRKAIAIIRKSTRKRNHKEVLKEESKKISDKKGVKRKAVIDSSKVKKTRININEPDNEQENNLCSEIDIEER</sequence>
<dbReference type="EMBL" id="CAJVPQ010001868">
    <property type="protein sequence ID" value="CAG8573445.1"/>
    <property type="molecule type" value="Genomic_DNA"/>
</dbReference>
<dbReference type="AlphaFoldDB" id="A0A9N9BPT9"/>
<dbReference type="OrthoDB" id="2490868at2759"/>
<protein>
    <submittedName>
        <fullName evidence="2">7428_t:CDS:1</fullName>
    </submittedName>
</protein>
<dbReference type="Proteomes" id="UP000789570">
    <property type="component" value="Unassembled WGS sequence"/>
</dbReference>
<keyword evidence="3" id="KW-1185">Reference proteome</keyword>
<accession>A0A9N9BPT9</accession>
<comment type="caution">
    <text evidence="2">The sequence shown here is derived from an EMBL/GenBank/DDBJ whole genome shotgun (WGS) entry which is preliminary data.</text>
</comment>
<organism evidence="2 3">
    <name type="scientific">Funneliformis caledonium</name>
    <dbReference type="NCBI Taxonomy" id="1117310"/>
    <lineage>
        <taxon>Eukaryota</taxon>
        <taxon>Fungi</taxon>
        <taxon>Fungi incertae sedis</taxon>
        <taxon>Mucoromycota</taxon>
        <taxon>Glomeromycotina</taxon>
        <taxon>Glomeromycetes</taxon>
        <taxon>Glomerales</taxon>
        <taxon>Glomeraceae</taxon>
        <taxon>Funneliformis</taxon>
    </lineage>
</organism>
<evidence type="ECO:0000313" key="2">
    <source>
        <dbReference type="EMBL" id="CAG8573445.1"/>
    </source>
</evidence>
<proteinExistence type="predicted"/>
<evidence type="ECO:0000256" key="1">
    <source>
        <dbReference type="SAM" id="MobiDB-lite"/>
    </source>
</evidence>
<name>A0A9N9BPT9_9GLOM</name>
<gene>
    <name evidence="2" type="ORF">FCALED_LOCUS7211</name>
</gene>
<reference evidence="2" key="1">
    <citation type="submission" date="2021-06" db="EMBL/GenBank/DDBJ databases">
        <authorList>
            <person name="Kallberg Y."/>
            <person name="Tangrot J."/>
            <person name="Rosling A."/>
        </authorList>
    </citation>
    <scope>NUCLEOTIDE SEQUENCE</scope>
    <source>
        <strain evidence="2">UK204</strain>
    </source>
</reference>
<evidence type="ECO:0000313" key="3">
    <source>
        <dbReference type="Proteomes" id="UP000789570"/>
    </source>
</evidence>